<gene>
    <name evidence="1" type="ORF">CEXT_469641</name>
</gene>
<comment type="caution">
    <text evidence="1">The sequence shown here is derived from an EMBL/GenBank/DDBJ whole genome shotgun (WGS) entry which is preliminary data.</text>
</comment>
<dbReference type="Proteomes" id="UP001054945">
    <property type="component" value="Unassembled WGS sequence"/>
</dbReference>
<evidence type="ECO:0000313" key="2">
    <source>
        <dbReference type="Proteomes" id="UP001054945"/>
    </source>
</evidence>
<reference evidence="1 2" key="1">
    <citation type="submission" date="2021-06" db="EMBL/GenBank/DDBJ databases">
        <title>Caerostris extrusa draft genome.</title>
        <authorList>
            <person name="Kono N."/>
            <person name="Arakawa K."/>
        </authorList>
    </citation>
    <scope>NUCLEOTIDE SEQUENCE [LARGE SCALE GENOMIC DNA]</scope>
</reference>
<dbReference type="EMBL" id="BPLR01015353">
    <property type="protein sequence ID" value="GIY75519.1"/>
    <property type="molecule type" value="Genomic_DNA"/>
</dbReference>
<accession>A0AAV4VZZ8</accession>
<name>A0AAV4VZZ8_CAEEX</name>
<protein>
    <submittedName>
        <fullName evidence="1">Uncharacterized protein</fullName>
    </submittedName>
</protein>
<organism evidence="1 2">
    <name type="scientific">Caerostris extrusa</name>
    <name type="common">Bark spider</name>
    <name type="synonym">Caerostris bankana</name>
    <dbReference type="NCBI Taxonomy" id="172846"/>
    <lineage>
        <taxon>Eukaryota</taxon>
        <taxon>Metazoa</taxon>
        <taxon>Ecdysozoa</taxon>
        <taxon>Arthropoda</taxon>
        <taxon>Chelicerata</taxon>
        <taxon>Arachnida</taxon>
        <taxon>Araneae</taxon>
        <taxon>Araneomorphae</taxon>
        <taxon>Entelegynae</taxon>
        <taxon>Araneoidea</taxon>
        <taxon>Araneidae</taxon>
        <taxon>Caerostris</taxon>
    </lineage>
</organism>
<dbReference type="AlphaFoldDB" id="A0AAV4VZZ8"/>
<evidence type="ECO:0000313" key="1">
    <source>
        <dbReference type="EMBL" id="GIY75519.1"/>
    </source>
</evidence>
<sequence>MKGPFTDAKRFIPNFSMVIAIPSHQSLFKPTISKSLDPYFTSNDSLGDDTSGKPKNVVNFRKDTSKISWILLFGIVKEGEGTLFRRVLLECGRNVFFRYEGDLSDETRSHVLSKNYVDGFLFQQSSCNTWWCVSVTCFPEIVEF</sequence>
<keyword evidence="2" id="KW-1185">Reference proteome</keyword>
<proteinExistence type="predicted"/>